<gene>
    <name evidence="1" type="ORF">CPELLU_LOCUS2139</name>
</gene>
<evidence type="ECO:0000313" key="1">
    <source>
        <dbReference type="EMBL" id="CAG8494407.1"/>
    </source>
</evidence>
<dbReference type="Proteomes" id="UP000789759">
    <property type="component" value="Unassembled WGS sequence"/>
</dbReference>
<dbReference type="OrthoDB" id="2425936at2759"/>
<name>A0A9N8WRS4_9GLOM</name>
<sequence>MSNSRVDSGAFCEICIKCKERLPGNQWCQQCETTSFKSAFKSWTSGNHDLDKFIRKTQLKAIDRADYLEWIPYGRIENIKFISYGAYGSVSYGTWLDGPRWNWNDDSKSWERTGSGGARKQIEEAEKIRLELQSGQFIITNPPNTHKAYYTTREIKVIHVSPTKLNLEIYNFKPKISKKLKFGVKKPEQTLAMSKERIHFQMDFDNGNNKQKFDPLSDFNQVTPIVPLPDTFNNTSLNLELTDYTKKSKQIKKEIALEKSASKYYRSDCRCSIIGEIWVNPAFMTSTSRSEQSERMYVADVIIPLLQASLSGLPNGSICLSTAERQSLASKAQQNLGINEERMGKKPDVMGLLKQDEKIIELMEILDSASFVSALCRPAGNQFGVVGIQVAGTTMYLNVLVKDLAGIPRYFHLDHTDILLSSSNNIS</sequence>
<reference evidence="1" key="1">
    <citation type="submission" date="2021-06" db="EMBL/GenBank/DDBJ databases">
        <authorList>
            <person name="Kallberg Y."/>
            <person name="Tangrot J."/>
            <person name="Rosling A."/>
        </authorList>
    </citation>
    <scope>NUCLEOTIDE SEQUENCE</scope>
    <source>
        <strain evidence="1">FL966</strain>
    </source>
</reference>
<evidence type="ECO:0000313" key="2">
    <source>
        <dbReference type="Proteomes" id="UP000789759"/>
    </source>
</evidence>
<organism evidence="1 2">
    <name type="scientific">Cetraspora pellucida</name>
    <dbReference type="NCBI Taxonomy" id="1433469"/>
    <lineage>
        <taxon>Eukaryota</taxon>
        <taxon>Fungi</taxon>
        <taxon>Fungi incertae sedis</taxon>
        <taxon>Mucoromycota</taxon>
        <taxon>Glomeromycotina</taxon>
        <taxon>Glomeromycetes</taxon>
        <taxon>Diversisporales</taxon>
        <taxon>Gigasporaceae</taxon>
        <taxon>Cetraspora</taxon>
    </lineage>
</organism>
<dbReference type="AlphaFoldDB" id="A0A9N8WRS4"/>
<comment type="caution">
    <text evidence="1">The sequence shown here is derived from an EMBL/GenBank/DDBJ whole genome shotgun (WGS) entry which is preliminary data.</text>
</comment>
<protein>
    <submittedName>
        <fullName evidence="1">17351_t:CDS:1</fullName>
    </submittedName>
</protein>
<keyword evidence="2" id="KW-1185">Reference proteome</keyword>
<dbReference type="EMBL" id="CAJVQA010000886">
    <property type="protein sequence ID" value="CAG8494407.1"/>
    <property type="molecule type" value="Genomic_DNA"/>
</dbReference>
<proteinExistence type="predicted"/>
<accession>A0A9N8WRS4</accession>